<evidence type="ECO:0000256" key="1">
    <source>
        <dbReference type="ARBA" id="ARBA00022490"/>
    </source>
</evidence>
<comment type="function">
    <text evidence="7">The UvrABC repair system catalyzes the recognition and processing of DNA lesions. UvrC both incises the 5' and 3' sides of the lesion. The N-terminal half is responsible for the 3' incision and the C-terminal half is responsible for the 5' incision.</text>
</comment>
<dbReference type="InterPro" id="IPR035901">
    <property type="entry name" value="GIY-YIG_endonuc_sf"/>
</dbReference>
<dbReference type="NCBIfam" id="TIGR00194">
    <property type="entry name" value="uvrC"/>
    <property type="match status" value="1"/>
</dbReference>
<evidence type="ECO:0000256" key="4">
    <source>
        <dbReference type="ARBA" id="ARBA00022881"/>
    </source>
</evidence>
<dbReference type="NCBIfam" id="NF001824">
    <property type="entry name" value="PRK00558.1-5"/>
    <property type="match status" value="1"/>
</dbReference>
<dbReference type="PROSITE" id="PS50151">
    <property type="entry name" value="UVR"/>
    <property type="match status" value="1"/>
</dbReference>
<feature type="domain" description="GIY-YIG" evidence="9">
    <location>
        <begin position="18"/>
        <end position="97"/>
    </location>
</feature>
<dbReference type="PROSITE" id="PS50165">
    <property type="entry name" value="UVRC"/>
    <property type="match status" value="1"/>
</dbReference>
<name>A0A9D1PQ44_9FIRM</name>
<dbReference type="GO" id="GO:0003677">
    <property type="term" value="F:DNA binding"/>
    <property type="evidence" value="ECO:0007669"/>
    <property type="project" value="UniProtKB-UniRule"/>
</dbReference>
<dbReference type="SUPFAM" id="SSF82771">
    <property type="entry name" value="GIY-YIG endonuclease"/>
    <property type="match status" value="1"/>
</dbReference>
<keyword evidence="6 7" id="KW-0742">SOS response</keyword>
<comment type="subunit">
    <text evidence="7">Interacts with UvrB in an incision complex.</text>
</comment>
<evidence type="ECO:0000256" key="2">
    <source>
        <dbReference type="ARBA" id="ARBA00022763"/>
    </source>
</evidence>
<dbReference type="GO" id="GO:0009381">
    <property type="term" value="F:excinuclease ABC activity"/>
    <property type="evidence" value="ECO:0007669"/>
    <property type="project" value="UniProtKB-UniRule"/>
</dbReference>
<dbReference type="Proteomes" id="UP000824162">
    <property type="component" value="Unassembled WGS sequence"/>
</dbReference>
<dbReference type="InterPro" id="IPR004791">
    <property type="entry name" value="UvrC"/>
</dbReference>
<dbReference type="PROSITE" id="PS50164">
    <property type="entry name" value="GIY_YIG"/>
    <property type="match status" value="1"/>
</dbReference>
<evidence type="ECO:0000259" key="9">
    <source>
        <dbReference type="PROSITE" id="PS50164"/>
    </source>
</evidence>
<dbReference type="SMART" id="SM00465">
    <property type="entry name" value="GIYc"/>
    <property type="match status" value="1"/>
</dbReference>
<dbReference type="InterPro" id="IPR000305">
    <property type="entry name" value="GIY-YIG_endonuc"/>
</dbReference>
<keyword evidence="4 7" id="KW-0267">Excision nuclease</keyword>
<evidence type="ECO:0000313" key="11">
    <source>
        <dbReference type="EMBL" id="HIV85852.1"/>
    </source>
</evidence>
<comment type="similarity">
    <text evidence="7">Belongs to the UvrC family.</text>
</comment>
<dbReference type="InterPro" id="IPR010994">
    <property type="entry name" value="RuvA_2-like"/>
</dbReference>
<dbReference type="FunFam" id="3.40.1440.10:FF:000001">
    <property type="entry name" value="UvrABC system protein C"/>
    <property type="match status" value="1"/>
</dbReference>
<dbReference type="Pfam" id="PF22920">
    <property type="entry name" value="UvrC_RNaseH"/>
    <property type="match status" value="1"/>
</dbReference>
<accession>A0A9D1PQ44</accession>
<dbReference type="GO" id="GO:0005737">
    <property type="term" value="C:cytoplasm"/>
    <property type="evidence" value="ECO:0007669"/>
    <property type="project" value="UniProtKB-SubCell"/>
</dbReference>
<dbReference type="SUPFAM" id="SSF46600">
    <property type="entry name" value="C-terminal UvrC-binding domain of UvrB"/>
    <property type="match status" value="1"/>
</dbReference>
<keyword evidence="5 7" id="KW-0234">DNA repair</keyword>
<dbReference type="InterPro" id="IPR038476">
    <property type="entry name" value="UvrC_RNase_H_dom_sf"/>
</dbReference>
<dbReference type="Gene3D" id="3.30.420.340">
    <property type="entry name" value="UvrC, RNAse H endonuclease domain"/>
    <property type="match status" value="1"/>
</dbReference>
<evidence type="ECO:0000259" key="10">
    <source>
        <dbReference type="PROSITE" id="PS50165"/>
    </source>
</evidence>
<reference evidence="11" key="2">
    <citation type="submission" date="2021-04" db="EMBL/GenBank/DDBJ databases">
        <authorList>
            <person name="Gilroy R."/>
        </authorList>
    </citation>
    <scope>NUCLEOTIDE SEQUENCE</scope>
    <source>
        <strain evidence="11">5790</strain>
    </source>
</reference>
<evidence type="ECO:0000313" key="12">
    <source>
        <dbReference type="Proteomes" id="UP000824162"/>
    </source>
</evidence>
<feature type="domain" description="UVR" evidence="8">
    <location>
        <begin position="209"/>
        <end position="244"/>
    </location>
</feature>
<keyword evidence="3 7" id="KW-0228">DNA excision</keyword>
<dbReference type="Pfam" id="PF02151">
    <property type="entry name" value="UVR"/>
    <property type="match status" value="1"/>
</dbReference>
<keyword evidence="1 7" id="KW-0963">Cytoplasm</keyword>
<dbReference type="PANTHER" id="PTHR30562">
    <property type="entry name" value="UVRC/OXIDOREDUCTASE"/>
    <property type="match status" value="1"/>
</dbReference>
<dbReference type="GO" id="GO:0009432">
    <property type="term" value="P:SOS response"/>
    <property type="evidence" value="ECO:0007669"/>
    <property type="project" value="UniProtKB-UniRule"/>
</dbReference>
<protein>
    <recommendedName>
        <fullName evidence="7">UvrABC system protein C</fullName>
        <shortName evidence="7">Protein UvrC</shortName>
    </recommendedName>
    <alternativeName>
        <fullName evidence="7">Excinuclease ABC subunit C</fullName>
    </alternativeName>
</protein>
<evidence type="ECO:0000256" key="7">
    <source>
        <dbReference type="HAMAP-Rule" id="MF_00203"/>
    </source>
</evidence>
<dbReference type="PANTHER" id="PTHR30562:SF1">
    <property type="entry name" value="UVRABC SYSTEM PROTEIN C"/>
    <property type="match status" value="1"/>
</dbReference>
<dbReference type="HAMAP" id="MF_00203">
    <property type="entry name" value="UvrC"/>
    <property type="match status" value="1"/>
</dbReference>
<dbReference type="EMBL" id="DXIJ01000066">
    <property type="protein sequence ID" value="HIV85852.1"/>
    <property type="molecule type" value="Genomic_DNA"/>
</dbReference>
<evidence type="ECO:0000256" key="3">
    <source>
        <dbReference type="ARBA" id="ARBA00022769"/>
    </source>
</evidence>
<dbReference type="Gene3D" id="1.10.150.20">
    <property type="entry name" value="5' to 3' exonuclease, C-terminal subdomain"/>
    <property type="match status" value="1"/>
</dbReference>
<reference evidence="11" key="1">
    <citation type="journal article" date="2021" name="PeerJ">
        <title>Extensive microbial diversity within the chicken gut microbiome revealed by metagenomics and culture.</title>
        <authorList>
            <person name="Gilroy R."/>
            <person name="Ravi A."/>
            <person name="Getino M."/>
            <person name="Pursley I."/>
            <person name="Horton D.L."/>
            <person name="Alikhan N.F."/>
            <person name="Baker D."/>
            <person name="Gharbi K."/>
            <person name="Hall N."/>
            <person name="Watson M."/>
            <person name="Adriaenssens E.M."/>
            <person name="Foster-Nyarko E."/>
            <person name="Jarju S."/>
            <person name="Secka A."/>
            <person name="Antonio M."/>
            <person name="Oren A."/>
            <person name="Chaudhuri R.R."/>
            <person name="La Ragione R."/>
            <person name="Hildebrand F."/>
            <person name="Pallen M.J."/>
        </authorList>
    </citation>
    <scope>NUCLEOTIDE SEQUENCE</scope>
    <source>
        <strain evidence="11">5790</strain>
    </source>
</reference>
<comment type="subcellular location">
    <subcellularLocation>
        <location evidence="7">Cytoplasm</location>
    </subcellularLocation>
</comment>
<gene>
    <name evidence="7 11" type="primary">uvrC</name>
    <name evidence="11" type="ORF">H9900_03470</name>
</gene>
<dbReference type="GO" id="GO:0009380">
    <property type="term" value="C:excinuclease repair complex"/>
    <property type="evidence" value="ECO:0007669"/>
    <property type="project" value="InterPro"/>
</dbReference>
<evidence type="ECO:0000256" key="6">
    <source>
        <dbReference type="ARBA" id="ARBA00023236"/>
    </source>
</evidence>
<comment type="caution">
    <text evidence="11">The sequence shown here is derived from an EMBL/GenBank/DDBJ whole genome shotgun (WGS) entry which is preliminary data.</text>
</comment>
<dbReference type="Gene3D" id="4.10.860.10">
    <property type="entry name" value="UVR domain"/>
    <property type="match status" value="1"/>
</dbReference>
<dbReference type="InterPro" id="IPR001162">
    <property type="entry name" value="UvrC_RNase_H_dom"/>
</dbReference>
<proteinExistence type="inferred from homology"/>
<organism evidence="11 12">
    <name type="scientific">Candidatus Monoglobus merdigallinarum</name>
    <dbReference type="NCBI Taxonomy" id="2838698"/>
    <lineage>
        <taxon>Bacteria</taxon>
        <taxon>Bacillati</taxon>
        <taxon>Bacillota</taxon>
        <taxon>Clostridia</taxon>
        <taxon>Monoglobales</taxon>
        <taxon>Monoglobaceae</taxon>
        <taxon>Monoglobus</taxon>
    </lineage>
</organism>
<dbReference type="CDD" id="cd10434">
    <property type="entry name" value="GIY-YIG_UvrC_Cho"/>
    <property type="match status" value="1"/>
</dbReference>
<feature type="domain" description="UvrC family homology region profile" evidence="10">
    <location>
        <begin position="260"/>
        <end position="502"/>
    </location>
</feature>
<dbReference type="InterPro" id="IPR001943">
    <property type="entry name" value="UVR_dom"/>
</dbReference>
<keyword evidence="2 7" id="KW-0227">DNA damage</keyword>
<dbReference type="InterPro" id="IPR050066">
    <property type="entry name" value="UvrABC_protein_C"/>
</dbReference>
<dbReference type="GO" id="GO:0006289">
    <property type="term" value="P:nucleotide-excision repair"/>
    <property type="evidence" value="ECO:0007669"/>
    <property type="project" value="UniProtKB-UniRule"/>
</dbReference>
<dbReference type="AlphaFoldDB" id="A0A9D1PQ44"/>
<sequence>MNDEVMNRIKSKLKSLPLAPGVYLMKNRDGKIIYVGKSKALKNRVSSYFINSKGHTLKTRKLVENVYDFDYILTDSEVEALILECNLIKKHMPKYNILLKDDKQYPYIKITAAEAFPRIFITRRLLRDGSKYFGPYMSAMNTKETLELIKKIFKIRTCSKQLPQEIGKGRPCLYYQIGQCSAPCDGRITQEEYSAMFDKIADVLSGNYDELEQELKNKMLKAADNLEFERAAGYRDSIQHLKALGEKQKIVSSNYENRDIVGMFCEDKDYCVQIFYMRSGKIIGSENYVFENSDDSAEELISGFLKQFYFSVTDLPREVLLPVEIDDREEIGEWLTQKSGRKVNVHTPKRGEKARSVEMANKNASESLKLHKFKRNRDNTNRNKILKSLMDTLSLEKLPSRIESYDISNISGAQSVGVCVVYNNALPRKSAYRKFTVKTVEGADDYESTREVIFRRINRAYKEMDDIAAGTLTEDKAKFLPLPDLILLDGGKGHVSTVKELFETMGEDIPVFGMVKDDKHRTRGLTDEHHEIDVGSDSELFRFLCAVQEEVHRFAVTSFRKKFEKAGFHSVLDEIKGVGAARRNKLLLSFSSINRIKNAELSELEEVVDKTTAKNVYDYFHSGGDKQK</sequence>
<dbReference type="InterPro" id="IPR047296">
    <property type="entry name" value="GIY-YIG_UvrC_Cho"/>
</dbReference>
<evidence type="ECO:0000259" key="8">
    <source>
        <dbReference type="PROSITE" id="PS50151"/>
    </source>
</evidence>
<dbReference type="Gene3D" id="3.40.1440.10">
    <property type="entry name" value="GIY-YIG endonuclease"/>
    <property type="match status" value="1"/>
</dbReference>
<evidence type="ECO:0000256" key="5">
    <source>
        <dbReference type="ARBA" id="ARBA00023204"/>
    </source>
</evidence>
<dbReference type="InterPro" id="IPR036876">
    <property type="entry name" value="UVR_dom_sf"/>
</dbReference>
<dbReference type="Pfam" id="PF08459">
    <property type="entry name" value="UvrC_RNaseH_dom"/>
    <property type="match status" value="1"/>
</dbReference>
<dbReference type="Pfam" id="PF01541">
    <property type="entry name" value="GIY-YIG"/>
    <property type="match status" value="1"/>
</dbReference>
<dbReference type="SUPFAM" id="SSF47781">
    <property type="entry name" value="RuvA domain 2-like"/>
    <property type="match status" value="1"/>
</dbReference>